<dbReference type="AlphaFoldDB" id="A0A1G1YZG2"/>
<organism evidence="5 6">
    <name type="scientific">Candidatus Colwellbacteria bacterium RIFCSPHIGHO2_02_FULL_43_15</name>
    <dbReference type="NCBI Taxonomy" id="1797686"/>
    <lineage>
        <taxon>Bacteria</taxon>
        <taxon>Candidatus Colwelliibacteriota</taxon>
    </lineage>
</organism>
<keyword evidence="3" id="KW-1133">Transmembrane helix</keyword>
<keyword evidence="1" id="KW-0479">Metal-binding</keyword>
<evidence type="ECO:0000256" key="3">
    <source>
        <dbReference type="SAM" id="Phobius"/>
    </source>
</evidence>
<evidence type="ECO:0000313" key="6">
    <source>
        <dbReference type="Proteomes" id="UP000178651"/>
    </source>
</evidence>
<sequence length="156" mass="17366">MNNKYLILVLVVAVVLFGGWMMSQYISYNSGGKLTDTVYTKDVMDEGMPGKEMMDNETPVTQDVADVKVNVTAQNFSFSTKEIRVKQGDTVELTFSSAGGFHDWVVDEFGARTKRLDTGESETIKFVADKSGTFEYYCSVSTHRQMGMVGKLIVEP</sequence>
<gene>
    <name evidence="5" type="ORF">A3D47_02545</name>
</gene>
<dbReference type="SUPFAM" id="SSF49503">
    <property type="entry name" value="Cupredoxins"/>
    <property type="match status" value="1"/>
</dbReference>
<dbReference type="Pfam" id="PF00127">
    <property type="entry name" value="Copper-bind"/>
    <property type="match status" value="1"/>
</dbReference>
<dbReference type="Gene3D" id="2.60.40.420">
    <property type="entry name" value="Cupredoxins - blue copper proteins"/>
    <property type="match status" value="1"/>
</dbReference>
<proteinExistence type="predicted"/>
<evidence type="ECO:0000313" key="5">
    <source>
        <dbReference type="EMBL" id="OGY57788.1"/>
    </source>
</evidence>
<name>A0A1G1YZG2_9BACT</name>
<reference evidence="5 6" key="1">
    <citation type="journal article" date="2016" name="Nat. Commun.">
        <title>Thousands of microbial genomes shed light on interconnected biogeochemical processes in an aquifer system.</title>
        <authorList>
            <person name="Anantharaman K."/>
            <person name="Brown C.T."/>
            <person name="Hug L.A."/>
            <person name="Sharon I."/>
            <person name="Castelle C.J."/>
            <person name="Probst A.J."/>
            <person name="Thomas B.C."/>
            <person name="Singh A."/>
            <person name="Wilkins M.J."/>
            <person name="Karaoz U."/>
            <person name="Brodie E.L."/>
            <person name="Williams K.H."/>
            <person name="Hubbard S.S."/>
            <person name="Banfield J.F."/>
        </authorList>
    </citation>
    <scope>NUCLEOTIDE SEQUENCE [LARGE SCALE GENOMIC DNA]</scope>
</reference>
<evidence type="ECO:0000259" key="4">
    <source>
        <dbReference type="Pfam" id="PF00127"/>
    </source>
</evidence>
<protein>
    <recommendedName>
        <fullName evidence="4">Blue (type 1) copper domain-containing protein</fullName>
    </recommendedName>
</protein>
<dbReference type="InterPro" id="IPR050845">
    <property type="entry name" value="Cu-binding_ET"/>
</dbReference>
<dbReference type="InterPro" id="IPR033138">
    <property type="entry name" value="Cu_oxidase_CS"/>
</dbReference>
<keyword evidence="3" id="KW-0472">Membrane</keyword>
<dbReference type="Proteomes" id="UP000178651">
    <property type="component" value="Unassembled WGS sequence"/>
</dbReference>
<dbReference type="GO" id="GO:0005507">
    <property type="term" value="F:copper ion binding"/>
    <property type="evidence" value="ECO:0007669"/>
    <property type="project" value="InterPro"/>
</dbReference>
<dbReference type="EMBL" id="MHIU01000023">
    <property type="protein sequence ID" value="OGY57788.1"/>
    <property type="molecule type" value="Genomic_DNA"/>
</dbReference>
<accession>A0A1G1YZG2</accession>
<keyword evidence="3" id="KW-0812">Transmembrane</keyword>
<evidence type="ECO:0000256" key="1">
    <source>
        <dbReference type="ARBA" id="ARBA00022723"/>
    </source>
</evidence>
<dbReference type="PROSITE" id="PS00079">
    <property type="entry name" value="MULTICOPPER_OXIDASE1"/>
    <property type="match status" value="1"/>
</dbReference>
<dbReference type="GO" id="GO:0009055">
    <property type="term" value="F:electron transfer activity"/>
    <property type="evidence" value="ECO:0007669"/>
    <property type="project" value="InterPro"/>
</dbReference>
<feature type="domain" description="Blue (type 1) copper" evidence="4">
    <location>
        <begin position="66"/>
        <end position="155"/>
    </location>
</feature>
<comment type="caution">
    <text evidence="5">The sequence shown here is derived from an EMBL/GenBank/DDBJ whole genome shotgun (WGS) entry which is preliminary data.</text>
</comment>
<dbReference type="InterPro" id="IPR008972">
    <property type="entry name" value="Cupredoxin"/>
</dbReference>
<keyword evidence="2" id="KW-0186">Copper</keyword>
<evidence type="ECO:0000256" key="2">
    <source>
        <dbReference type="ARBA" id="ARBA00023008"/>
    </source>
</evidence>
<dbReference type="PANTHER" id="PTHR38439">
    <property type="entry name" value="AURACYANIN-B"/>
    <property type="match status" value="1"/>
</dbReference>
<dbReference type="InterPro" id="IPR000923">
    <property type="entry name" value="BlueCu_1"/>
</dbReference>
<dbReference type="PANTHER" id="PTHR38439:SF3">
    <property type="entry name" value="COPPER-RESISTANT CUPROPROTEIN COPI"/>
    <property type="match status" value="1"/>
</dbReference>
<feature type="transmembrane region" description="Helical" evidence="3">
    <location>
        <begin position="6"/>
        <end position="23"/>
    </location>
</feature>